<evidence type="ECO:0000313" key="1">
    <source>
        <dbReference type="EMBL" id="MSS88638.1"/>
    </source>
</evidence>
<dbReference type="AlphaFoldDB" id="A0A6N7WGL2"/>
<accession>A0A6N7WGL2</accession>
<evidence type="ECO:0000313" key="2">
    <source>
        <dbReference type="Proteomes" id="UP000436047"/>
    </source>
</evidence>
<name>A0A6N7WGL2_9FIRM</name>
<proteinExistence type="predicted"/>
<dbReference type="GeneID" id="86053411"/>
<protein>
    <submittedName>
        <fullName evidence="1">Uncharacterized protein</fullName>
    </submittedName>
</protein>
<sequence>MKIKISKNFLDGYVKVLDLGGVGKTWPDLSGNKQKDYDALRSDWENVGNAIRKGTGSFKQARS</sequence>
<gene>
    <name evidence="1" type="ORF">FYJ45_10120</name>
</gene>
<dbReference type="RefSeq" id="WP_146045242.1">
    <property type="nucleotide sequence ID" value="NZ_AP031441.1"/>
</dbReference>
<reference evidence="1 2" key="1">
    <citation type="submission" date="2019-08" db="EMBL/GenBank/DDBJ databases">
        <title>In-depth cultivation of the pig gut microbiome towards novel bacterial diversity and tailored functional studies.</title>
        <authorList>
            <person name="Wylensek D."/>
            <person name="Hitch T.C.A."/>
            <person name="Clavel T."/>
        </authorList>
    </citation>
    <scope>NUCLEOTIDE SEQUENCE [LARGE SCALE GENOMIC DNA]</scope>
    <source>
        <strain evidence="1 2">WCA-389-WT-23B</strain>
    </source>
</reference>
<dbReference type="EMBL" id="VUMI01000013">
    <property type="protein sequence ID" value="MSS88638.1"/>
    <property type="molecule type" value="Genomic_DNA"/>
</dbReference>
<organism evidence="1 2">
    <name type="scientific">Eisenbergiella porci</name>
    <dbReference type="NCBI Taxonomy" id="2652274"/>
    <lineage>
        <taxon>Bacteria</taxon>
        <taxon>Bacillati</taxon>
        <taxon>Bacillota</taxon>
        <taxon>Clostridia</taxon>
        <taxon>Lachnospirales</taxon>
        <taxon>Lachnospiraceae</taxon>
        <taxon>Eisenbergiella</taxon>
    </lineage>
</organism>
<dbReference type="Proteomes" id="UP000436047">
    <property type="component" value="Unassembled WGS sequence"/>
</dbReference>
<keyword evidence="2" id="KW-1185">Reference proteome</keyword>
<comment type="caution">
    <text evidence="1">The sequence shown here is derived from an EMBL/GenBank/DDBJ whole genome shotgun (WGS) entry which is preliminary data.</text>
</comment>